<comment type="similarity">
    <text evidence="3 13">Belongs to the cytidine and deoxycytidylate deaminase family.</text>
</comment>
<dbReference type="InterPro" id="IPR006262">
    <property type="entry name" value="Cyt_deam_tetra"/>
</dbReference>
<gene>
    <name evidence="15" type="ORF">MJAP1_000412</name>
</gene>
<name>A0AAF0J8N4_9BASI</name>
<evidence type="ECO:0000256" key="9">
    <source>
        <dbReference type="ARBA" id="ARBA00049558"/>
    </source>
</evidence>
<evidence type="ECO:0000313" key="16">
    <source>
        <dbReference type="Proteomes" id="UP001217754"/>
    </source>
</evidence>
<keyword evidence="16" id="KW-1185">Reference proteome</keyword>
<evidence type="ECO:0000256" key="6">
    <source>
        <dbReference type="ARBA" id="ARBA00022801"/>
    </source>
</evidence>
<evidence type="ECO:0000256" key="11">
    <source>
        <dbReference type="PIRSR" id="PIRSR606262-2"/>
    </source>
</evidence>
<feature type="active site" description="Proton donor" evidence="10">
    <location>
        <position position="63"/>
    </location>
</feature>
<evidence type="ECO:0000256" key="2">
    <source>
        <dbReference type="ARBA" id="ARBA00003949"/>
    </source>
</evidence>
<evidence type="ECO:0000256" key="7">
    <source>
        <dbReference type="ARBA" id="ARBA00022833"/>
    </source>
</evidence>
<dbReference type="GO" id="GO:0042802">
    <property type="term" value="F:identical protein binding"/>
    <property type="evidence" value="ECO:0007669"/>
    <property type="project" value="UniProtKB-ARBA"/>
</dbReference>
<organism evidence="15 16">
    <name type="scientific">Malassezia japonica</name>
    <dbReference type="NCBI Taxonomy" id="223818"/>
    <lineage>
        <taxon>Eukaryota</taxon>
        <taxon>Fungi</taxon>
        <taxon>Dikarya</taxon>
        <taxon>Basidiomycota</taxon>
        <taxon>Ustilaginomycotina</taxon>
        <taxon>Malasseziomycetes</taxon>
        <taxon>Malasseziales</taxon>
        <taxon>Malasseziaceae</taxon>
        <taxon>Malassezia</taxon>
    </lineage>
</organism>
<dbReference type="Proteomes" id="UP001217754">
    <property type="component" value="Chromosome 1"/>
</dbReference>
<dbReference type="GO" id="GO:0004126">
    <property type="term" value="F:cytidine deaminase activity"/>
    <property type="evidence" value="ECO:0007669"/>
    <property type="project" value="UniProtKB-UniRule"/>
</dbReference>
<evidence type="ECO:0000313" key="15">
    <source>
        <dbReference type="EMBL" id="WFD37468.1"/>
    </source>
</evidence>
<dbReference type="GO" id="GO:0072527">
    <property type="term" value="P:pyrimidine-containing compound metabolic process"/>
    <property type="evidence" value="ECO:0007669"/>
    <property type="project" value="UniProtKB-ARBA"/>
</dbReference>
<reference evidence="15" key="1">
    <citation type="submission" date="2023-03" db="EMBL/GenBank/DDBJ databases">
        <title>Mating type loci evolution in Malassezia.</title>
        <authorList>
            <person name="Coelho M.A."/>
        </authorList>
    </citation>
    <scope>NUCLEOTIDE SEQUENCE</scope>
    <source>
        <strain evidence="15">CBS 9431</strain>
    </source>
</reference>
<accession>A0AAF0J8N4</accession>
<dbReference type="InterPro" id="IPR016192">
    <property type="entry name" value="APOBEC/CMP_deaminase_Zn-bd"/>
</dbReference>
<keyword evidence="7 12" id="KW-0862">Zinc</keyword>
<dbReference type="GeneID" id="85224061"/>
<dbReference type="Gene3D" id="3.40.140.10">
    <property type="entry name" value="Cytidine Deaminase, domain 2"/>
    <property type="match status" value="1"/>
</dbReference>
<feature type="domain" description="CMP/dCMP-type deaminase" evidence="14">
    <location>
        <begin position="9"/>
        <end position="157"/>
    </location>
</feature>
<sequence>MVDWTLVQKHKNALMEDARTARELSYSPYSKYRVGAAFLLSDGTRVQGANVENASYGCAICAERTAIAKIQTTPEWRVQTIHAVAVTSDSGLPCTPCGICRQVLREFCAQDTVIFMPSKEWAPSEECKAVTSLKDLAEDHVLLMDMDMLLPHSFGPEALAV</sequence>
<dbReference type="InterPro" id="IPR050202">
    <property type="entry name" value="Cyt/Deoxycyt_deaminase"/>
</dbReference>
<proteinExistence type="inferred from homology"/>
<dbReference type="Pfam" id="PF00383">
    <property type="entry name" value="dCMP_cyt_deam_1"/>
    <property type="match status" value="1"/>
</dbReference>
<dbReference type="GO" id="GO:0008270">
    <property type="term" value="F:zinc ion binding"/>
    <property type="evidence" value="ECO:0007669"/>
    <property type="project" value="UniProtKB-UniRule"/>
</dbReference>
<comment type="cofactor">
    <cofactor evidence="1 12 13">
        <name>Zn(2+)</name>
        <dbReference type="ChEBI" id="CHEBI:29105"/>
    </cofactor>
</comment>
<dbReference type="InterPro" id="IPR002125">
    <property type="entry name" value="CMP_dCMP_dom"/>
</dbReference>
<dbReference type="EC" id="3.5.4.5" evidence="4 13"/>
<dbReference type="PANTHER" id="PTHR11644">
    <property type="entry name" value="CYTIDINE DEAMINASE"/>
    <property type="match status" value="1"/>
</dbReference>
<comment type="function">
    <text evidence="2 13">This enzyme scavenges exogenous and endogenous cytidine and 2'-deoxycytidine for UMP synthesis.</text>
</comment>
<comment type="catalytic activity">
    <reaction evidence="9 13">
        <text>cytidine + H2O + H(+) = uridine + NH4(+)</text>
        <dbReference type="Rhea" id="RHEA:16069"/>
        <dbReference type="ChEBI" id="CHEBI:15377"/>
        <dbReference type="ChEBI" id="CHEBI:15378"/>
        <dbReference type="ChEBI" id="CHEBI:16704"/>
        <dbReference type="ChEBI" id="CHEBI:17562"/>
        <dbReference type="ChEBI" id="CHEBI:28938"/>
        <dbReference type="EC" id="3.5.4.5"/>
    </reaction>
</comment>
<dbReference type="CDD" id="cd01283">
    <property type="entry name" value="cytidine_deaminase"/>
    <property type="match status" value="1"/>
</dbReference>
<dbReference type="AlphaFoldDB" id="A0AAF0J8N4"/>
<evidence type="ECO:0000256" key="4">
    <source>
        <dbReference type="ARBA" id="ARBA00012783"/>
    </source>
</evidence>
<feature type="binding site" evidence="12">
    <location>
        <position position="100"/>
    </location>
    <ligand>
        <name>Zn(2+)</name>
        <dbReference type="ChEBI" id="CHEBI:29105"/>
        <note>catalytic</note>
    </ligand>
</feature>
<dbReference type="PANTHER" id="PTHR11644:SF2">
    <property type="entry name" value="CYTIDINE DEAMINASE"/>
    <property type="match status" value="1"/>
</dbReference>
<comment type="catalytic activity">
    <reaction evidence="13">
        <text>2'-deoxycytidine + H2O + H(+) = 2'-deoxyuridine + NH4(+)</text>
        <dbReference type="Rhea" id="RHEA:13433"/>
        <dbReference type="ChEBI" id="CHEBI:15377"/>
        <dbReference type="ChEBI" id="CHEBI:15378"/>
        <dbReference type="ChEBI" id="CHEBI:15698"/>
        <dbReference type="ChEBI" id="CHEBI:16450"/>
        <dbReference type="ChEBI" id="CHEBI:28938"/>
        <dbReference type="EC" id="3.5.4.5"/>
    </reaction>
</comment>
<dbReference type="PROSITE" id="PS00903">
    <property type="entry name" value="CYT_DCMP_DEAMINASES_1"/>
    <property type="match status" value="1"/>
</dbReference>
<evidence type="ECO:0000259" key="14">
    <source>
        <dbReference type="PROSITE" id="PS51747"/>
    </source>
</evidence>
<evidence type="ECO:0000256" key="3">
    <source>
        <dbReference type="ARBA" id="ARBA00006576"/>
    </source>
</evidence>
<evidence type="ECO:0000256" key="13">
    <source>
        <dbReference type="RuleBase" id="RU364006"/>
    </source>
</evidence>
<evidence type="ECO:0000256" key="1">
    <source>
        <dbReference type="ARBA" id="ARBA00001947"/>
    </source>
</evidence>
<dbReference type="NCBIfam" id="NF004064">
    <property type="entry name" value="PRK05578.1"/>
    <property type="match status" value="1"/>
</dbReference>
<feature type="binding site" evidence="12">
    <location>
        <position position="97"/>
    </location>
    <ligand>
        <name>Zn(2+)</name>
        <dbReference type="ChEBI" id="CHEBI:29105"/>
        <note>catalytic</note>
    </ligand>
</feature>
<evidence type="ECO:0000256" key="10">
    <source>
        <dbReference type="PIRSR" id="PIRSR606262-1"/>
    </source>
</evidence>
<feature type="binding site" evidence="12">
    <location>
        <position position="61"/>
    </location>
    <ligand>
        <name>Zn(2+)</name>
        <dbReference type="ChEBI" id="CHEBI:29105"/>
        <note>catalytic</note>
    </ligand>
</feature>
<keyword evidence="5 12" id="KW-0479">Metal-binding</keyword>
<dbReference type="SUPFAM" id="SSF53927">
    <property type="entry name" value="Cytidine deaminase-like"/>
    <property type="match status" value="1"/>
</dbReference>
<dbReference type="RefSeq" id="XP_060120365.1">
    <property type="nucleotide sequence ID" value="XM_060264382.1"/>
</dbReference>
<dbReference type="EMBL" id="CP119958">
    <property type="protein sequence ID" value="WFD37468.1"/>
    <property type="molecule type" value="Genomic_DNA"/>
</dbReference>
<dbReference type="NCBIfam" id="TIGR01354">
    <property type="entry name" value="cyt_deam_tetra"/>
    <property type="match status" value="1"/>
</dbReference>
<evidence type="ECO:0000256" key="5">
    <source>
        <dbReference type="ARBA" id="ARBA00022723"/>
    </source>
</evidence>
<protein>
    <recommendedName>
        <fullName evidence="4 13">Cytidine deaminase</fullName>
        <ecNumber evidence="4 13">3.5.4.5</ecNumber>
    </recommendedName>
    <alternativeName>
        <fullName evidence="8 13">Cytidine aminohydrolase</fullName>
    </alternativeName>
</protein>
<evidence type="ECO:0000256" key="8">
    <source>
        <dbReference type="ARBA" id="ARBA00032005"/>
    </source>
</evidence>
<keyword evidence="6 13" id="KW-0378">Hydrolase</keyword>
<evidence type="ECO:0000256" key="12">
    <source>
        <dbReference type="PIRSR" id="PIRSR606262-3"/>
    </source>
</evidence>
<dbReference type="GO" id="GO:0055086">
    <property type="term" value="P:nucleobase-containing small molecule metabolic process"/>
    <property type="evidence" value="ECO:0007669"/>
    <property type="project" value="UniProtKB-ARBA"/>
</dbReference>
<dbReference type="PROSITE" id="PS51747">
    <property type="entry name" value="CYT_DCMP_DEAMINASES_2"/>
    <property type="match status" value="1"/>
</dbReference>
<dbReference type="InterPro" id="IPR016193">
    <property type="entry name" value="Cytidine_deaminase-like"/>
</dbReference>
<dbReference type="FunFam" id="3.40.140.10:FF:000008">
    <property type="entry name" value="Cytidine deaminase"/>
    <property type="match status" value="1"/>
</dbReference>
<dbReference type="GO" id="GO:0005829">
    <property type="term" value="C:cytosol"/>
    <property type="evidence" value="ECO:0007669"/>
    <property type="project" value="TreeGrafter"/>
</dbReference>
<feature type="binding site" evidence="11">
    <location>
        <begin position="50"/>
        <end position="56"/>
    </location>
    <ligand>
        <name>substrate</name>
    </ligand>
</feature>